<gene>
    <name evidence="11" type="ORF">Q4T40_19570</name>
</gene>
<keyword evidence="10" id="KW-0732">Signal</keyword>
<keyword evidence="8" id="KW-0961">Cell wall biogenesis/degradation</keyword>
<keyword evidence="6 9" id="KW-0224">Dipeptidase</keyword>
<dbReference type="CDD" id="cd14840">
    <property type="entry name" value="D-Ala-D-Ala_dipeptidase_Aad"/>
    <property type="match status" value="1"/>
</dbReference>
<evidence type="ECO:0000313" key="12">
    <source>
        <dbReference type="Proteomes" id="UP001254848"/>
    </source>
</evidence>
<organism evidence="11 12">
    <name type="scientific">Anaeroselena agilis</name>
    <dbReference type="NCBI Taxonomy" id="3063788"/>
    <lineage>
        <taxon>Bacteria</taxon>
        <taxon>Bacillati</taxon>
        <taxon>Bacillota</taxon>
        <taxon>Negativicutes</taxon>
        <taxon>Acetonemataceae</taxon>
        <taxon>Anaeroselena</taxon>
    </lineage>
</organism>
<dbReference type="InterPro" id="IPR009045">
    <property type="entry name" value="Zn_M74/Hedgehog-like"/>
</dbReference>
<name>A0ABU3P325_9FIRM</name>
<comment type="function">
    <text evidence="9">Catalyzes hydrolysis of the D-alanyl-D-alanine dipeptide.</text>
</comment>
<evidence type="ECO:0000256" key="5">
    <source>
        <dbReference type="ARBA" id="ARBA00022833"/>
    </source>
</evidence>
<dbReference type="PANTHER" id="PTHR43126">
    <property type="entry name" value="D-ALANYL-D-ALANINE DIPEPTIDASE"/>
    <property type="match status" value="1"/>
</dbReference>
<protein>
    <recommendedName>
        <fullName evidence="9">D-alanyl-D-alanine dipeptidase</fullName>
        <shortName evidence="9">D-Ala-D-Ala dipeptidase</shortName>
        <ecNumber evidence="9">3.4.13.22</ecNumber>
    </recommendedName>
</protein>
<reference evidence="11 12" key="1">
    <citation type="submission" date="2023-07" db="EMBL/GenBank/DDBJ databases">
        <title>The novel representative of Negativicutes class, Anaeroselena agilis gen. nov. sp. nov.</title>
        <authorList>
            <person name="Prokofeva M.I."/>
            <person name="Elcheninov A.G."/>
            <person name="Klyukina A."/>
            <person name="Kublanov I.V."/>
            <person name="Frolov E.N."/>
            <person name="Podosokorskaya O.A."/>
        </authorList>
    </citation>
    <scope>NUCLEOTIDE SEQUENCE [LARGE SCALE GENOMIC DNA]</scope>
    <source>
        <strain evidence="11 12">4137-cl</strain>
    </source>
</reference>
<feature type="binding site" evidence="9">
    <location>
        <position position="331"/>
    </location>
    <ligand>
        <name>Zn(2+)</name>
        <dbReference type="ChEBI" id="CHEBI:29105"/>
        <note>catalytic</note>
    </ligand>
</feature>
<evidence type="ECO:0000256" key="1">
    <source>
        <dbReference type="ARBA" id="ARBA00001362"/>
    </source>
</evidence>
<feature type="binding site" evidence="9">
    <location>
        <position position="270"/>
    </location>
    <ligand>
        <name>Zn(2+)</name>
        <dbReference type="ChEBI" id="CHEBI:29105"/>
        <note>catalytic</note>
    </ligand>
</feature>
<keyword evidence="5 9" id="KW-0862">Zinc</keyword>
<evidence type="ECO:0000256" key="10">
    <source>
        <dbReference type="SAM" id="SignalP"/>
    </source>
</evidence>
<dbReference type="Pfam" id="PF01427">
    <property type="entry name" value="Peptidase_M15"/>
    <property type="match status" value="1"/>
</dbReference>
<comment type="catalytic activity">
    <reaction evidence="1 9">
        <text>D-alanyl-D-alanine + H2O = 2 D-alanine</text>
        <dbReference type="Rhea" id="RHEA:20661"/>
        <dbReference type="ChEBI" id="CHEBI:15377"/>
        <dbReference type="ChEBI" id="CHEBI:57416"/>
        <dbReference type="ChEBI" id="CHEBI:57822"/>
        <dbReference type="EC" id="3.4.13.22"/>
    </reaction>
</comment>
<dbReference type="EMBL" id="JAUOZS010000001">
    <property type="protein sequence ID" value="MDT8903431.1"/>
    <property type="molecule type" value="Genomic_DNA"/>
</dbReference>
<evidence type="ECO:0000256" key="4">
    <source>
        <dbReference type="ARBA" id="ARBA00022801"/>
    </source>
</evidence>
<dbReference type="PANTHER" id="PTHR43126:SF1">
    <property type="entry name" value="D-ALANYL-D-ALANINE DIPEPTIDASE"/>
    <property type="match status" value="1"/>
</dbReference>
<comment type="similarity">
    <text evidence="9">Belongs to the peptidase M15D family.</text>
</comment>
<feature type="chain" id="PRO_5045138703" description="D-alanyl-D-alanine dipeptidase" evidence="10">
    <location>
        <begin position="29"/>
        <end position="356"/>
    </location>
</feature>
<dbReference type="Gene3D" id="3.30.1380.10">
    <property type="match status" value="1"/>
</dbReference>
<keyword evidence="2 9" id="KW-0645">Protease</keyword>
<evidence type="ECO:0000256" key="8">
    <source>
        <dbReference type="ARBA" id="ARBA00023316"/>
    </source>
</evidence>
<sequence length="356" mass="39980">MMCGSRFKAWLAVAVIVVVMALAMPVNAAKHDVPAAITKVIGLYEGASDKFLLRENDGHVEMVYDMGDRNSAPFSLYAVFPLQVIAADEYQLIIASPLRKATGKVYIERDASGFGNVCLVGPDAYNRRFFDPELGKTYRLKAQYSLEELRRLAATASPPPEQGTFLHPDLINVATLDSSIHLDIRYATDNNFIGAPLYDRPRAYLQRPAAEALVRVHKKLVSHGYGLIIHDAYRPWAVTKMFWDATPEAQKMFVADPAKGSRHNRGGAVDLSLYDLSTGRPIAMISGYDEFSLRAHPGYPGGTALERGRRDLLRIYMEAEGFTVYEEEWWHFDYKDWRSYPIMNLSFAELDDASGR</sequence>
<comment type="cofactor">
    <cofactor evidence="9">
        <name>Zn(2+)</name>
        <dbReference type="ChEBI" id="CHEBI:29105"/>
    </cofactor>
    <text evidence="9">Binds 1 zinc ion per subunit.</text>
</comment>
<proteinExistence type="inferred from homology"/>
<evidence type="ECO:0000313" key="11">
    <source>
        <dbReference type="EMBL" id="MDT8903431.1"/>
    </source>
</evidence>
<dbReference type="InterPro" id="IPR000755">
    <property type="entry name" value="A_A_dipeptidase"/>
</dbReference>
<accession>A0ABU3P325</accession>
<keyword evidence="7 9" id="KW-0482">Metalloprotease</keyword>
<evidence type="ECO:0000256" key="9">
    <source>
        <dbReference type="HAMAP-Rule" id="MF_01924"/>
    </source>
</evidence>
<comment type="caution">
    <text evidence="11">The sequence shown here is derived from an EMBL/GenBank/DDBJ whole genome shotgun (WGS) entry which is preliminary data.</text>
</comment>
<evidence type="ECO:0000256" key="6">
    <source>
        <dbReference type="ARBA" id="ARBA00022997"/>
    </source>
</evidence>
<dbReference type="RefSeq" id="WP_413781887.1">
    <property type="nucleotide sequence ID" value="NZ_JAUOZS010000001.1"/>
</dbReference>
<dbReference type="Proteomes" id="UP001254848">
    <property type="component" value="Unassembled WGS sequence"/>
</dbReference>
<evidence type="ECO:0000256" key="7">
    <source>
        <dbReference type="ARBA" id="ARBA00023049"/>
    </source>
</evidence>
<feature type="binding site" evidence="9">
    <location>
        <position position="263"/>
    </location>
    <ligand>
        <name>Zn(2+)</name>
        <dbReference type="ChEBI" id="CHEBI:29105"/>
        <note>catalytic</note>
    </ligand>
</feature>
<evidence type="ECO:0000256" key="2">
    <source>
        <dbReference type="ARBA" id="ARBA00022670"/>
    </source>
</evidence>
<feature type="active site" description="Proton donor/acceptor" evidence="9">
    <location>
        <position position="328"/>
    </location>
</feature>
<keyword evidence="3 9" id="KW-0479">Metal-binding</keyword>
<feature type="site" description="Transition state stabilizer" evidence="9">
    <location>
        <position position="234"/>
    </location>
</feature>
<evidence type="ECO:0000256" key="3">
    <source>
        <dbReference type="ARBA" id="ARBA00022723"/>
    </source>
</evidence>
<dbReference type="SUPFAM" id="SSF55166">
    <property type="entry name" value="Hedgehog/DD-peptidase"/>
    <property type="match status" value="1"/>
</dbReference>
<dbReference type="EC" id="3.4.13.22" evidence="9"/>
<dbReference type="HAMAP" id="MF_01924">
    <property type="entry name" value="A_A_dipeptidase"/>
    <property type="match status" value="1"/>
</dbReference>
<keyword evidence="12" id="KW-1185">Reference proteome</keyword>
<keyword evidence="4 9" id="KW-0378">Hydrolase</keyword>
<feature type="signal peptide" evidence="10">
    <location>
        <begin position="1"/>
        <end position="28"/>
    </location>
</feature>